<accession>A0A0R1MX03</accession>
<dbReference type="AlphaFoldDB" id="A0A0R1MX03"/>
<organism evidence="1 2">
    <name type="scientific">Schleiferilactobacillus perolens DSM 12744</name>
    <dbReference type="NCBI Taxonomy" id="1423792"/>
    <lineage>
        <taxon>Bacteria</taxon>
        <taxon>Bacillati</taxon>
        <taxon>Bacillota</taxon>
        <taxon>Bacilli</taxon>
        <taxon>Lactobacillales</taxon>
        <taxon>Lactobacillaceae</taxon>
        <taxon>Schleiferilactobacillus</taxon>
    </lineage>
</organism>
<dbReference type="Proteomes" id="UP000051330">
    <property type="component" value="Unassembled WGS sequence"/>
</dbReference>
<reference evidence="1 2" key="1">
    <citation type="journal article" date="2015" name="Genome Announc.">
        <title>Expanding the biotechnology potential of lactobacilli through comparative genomics of 213 strains and associated genera.</title>
        <authorList>
            <person name="Sun Z."/>
            <person name="Harris H.M."/>
            <person name="McCann A."/>
            <person name="Guo C."/>
            <person name="Argimon S."/>
            <person name="Zhang W."/>
            <person name="Yang X."/>
            <person name="Jeffery I.B."/>
            <person name="Cooney J.C."/>
            <person name="Kagawa T.F."/>
            <person name="Liu W."/>
            <person name="Song Y."/>
            <person name="Salvetti E."/>
            <person name="Wrobel A."/>
            <person name="Rasinkangas P."/>
            <person name="Parkhill J."/>
            <person name="Rea M.C."/>
            <person name="O'Sullivan O."/>
            <person name="Ritari J."/>
            <person name="Douillard F.P."/>
            <person name="Paul Ross R."/>
            <person name="Yang R."/>
            <person name="Briner A.E."/>
            <person name="Felis G.E."/>
            <person name="de Vos W.M."/>
            <person name="Barrangou R."/>
            <person name="Klaenhammer T.R."/>
            <person name="Caufield P.W."/>
            <person name="Cui Y."/>
            <person name="Zhang H."/>
            <person name="O'Toole P.W."/>
        </authorList>
    </citation>
    <scope>NUCLEOTIDE SEQUENCE [LARGE SCALE GENOMIC DNA]</scope>
    <source>
        <strain evidence="1 2">DSM 12744</strain>
    </source>
</reference>
<evidence type="ECO:0000313" key="1">
    <source>
        <dbReference type="EMBL" id="KRL08787.1"/>
    </source>
</evidence>
<name>A0A0R1MX03_9LACO</name>
<dbReference type="STRING" id="1423792.FD09_GL001160"/>
<gene>
    <name evidence="1" type="ORF">FD09_GL001160</name>
</gene>
<sequence length="159" mass="18367">MKEMISMAPTIQEQPLYMQYLISTQHTASPDEWATGLNELQEVIVDKEFYQVAPVVVKMARLSDDRFQFIYYVPISLPLTGNSQFSEQFHYVDKLAVDHALVLRQANNTASYRDAIKILEEYANQNGYTLSGDYYMVVTEIYDTYVLDIFAKLESGWHA</sequence>
<keyword evidence="2" id="KW-1185">Reference proteome</keyword>
<protein>
    <recommendedName>
        <fullName evidence="3">DUF5085 domain-containing protein</fullName>
    </recommendedName>
</protein>
<comment type="caution">
    <text evidence="1">The sequence shown here is derived from an EMBL/GenBank/DDBJ whole genome shotgun (WGS) entry which is preliminary data.</text>
</comment>
<dbReference type="EMBL" id="AZEC01000019">
    <property type="protein sequence ID" value="KRL08787.1"/>
    <property type="molecule type" value="Genomic_DNA"/>
</dbReference>
<proteinExistence type="predicted"/>
<evidence type="ECO:0000313" key="2">
    <source>
        <dbReference type="Proteomes" id="UP000051330"/>
    </source>
</evidence>
<dbReference type="PATRIC" id="fig|1423792.3.peg.1181"/>
<evidence type="ECO:0008006" key="3">
    <source>
        <dbReference type="Google" id="ProtNLM"/>
    </source>
</evidence>